<comment type="caution">
    <text evidence="1">The sequence shown here is derived from an EMBL/GenBank/DDBJ whole genome shotgun (WGS) entry which is preliminary data.</text>
</comment>
<dbReference type="AlphaFoldDB" id="A0A438H8V4"/>
<name>A0A438H8V4_VITVI</name>
<accession>A0A438H8V4</accession>
<dbReference type="EMBL" id="QGNW01000261">
    <property type="protein sequence ID" value="RVW80737.1"/>
    <property type="molecule type" value="Genomic_DNA"/>
</dbReference>
<evidence type="ECO:0000313" key="2">
    <source>
        <dbReference type="Proteomes" id="UP000288805"/>
    </source>
</evidence>
<evidence type="ECO:0000313" key="1">
    <source>
        <dbReference type="EMBL" id="RVW80737.1"/>
    </source>
</evidence>
<organism evidence="1 2">
    <name type="scientific">Vitis vinifera</name>
    <name type="common">Grape</name>
    <dbReference type="NCBI Taxonomy" id="29760"/>
    <lineage>
        <taxon>Eukaryota</taxon>
        <taxon>Viridiplantae</taxon>
        <taxon>Streptophyta</taxon>
        <taxon>Embryophyta</taxon>
        <taxon>Tracheophyta</taxon>
        <taxon>Spermatophyta</taxon>
        <taxon>Magnoliopsida</taxon>
        <taxon>eudicotyledons</taxon>
        <taxon>Gunneridae</taxon>
        <taxon>Pentapetalae</taxon>
        <taxon>rosids</taxon>
        <taxon>Vitales</taxon>
        <taxon>Vitaceae</taxon>
        <taxon>Viteae</taxon>
        <taxon>Vitis</taxon>
    </lineage>
</organism>
<reference evidence="1 2" key="1">
    <citation type="journal article" date="2018" name="PLoS Genet.">
        <title>Population sequencing reveals clonal diversity and ancestral inbreeding in the grapevine cultivar Chardonnay.</title>
        <authorList>
            <person name="Roach M.J."/>
            <person name="Johnson D.L."/>
            <person name="Bohlmann J."/>
            <person name="van Vuuren H.J."/>
            <person name="Jones S.J."/>
            <person name="Pretorius I.S."/>
            <person name="Schmidt S.A."/>
            <person name="Borneman A.R."/>
        </authorList>
    </citation>
    <scope>NUCLEOTIDE SEQUENCE [LARGE SCALE GENOMIC DNA]</scope>
    <source>
        <strain evidence="2">cv. Chardonnay</strain>
        <tissue evidence="1">Leaf</tissue>
    </source>
</reference>
<dbReference type="Proteomes" id="UP000288805">
    <property type="component" value="Unassembled WGS sequence"/>
</dbReference>
<proteinExistence type="predicted"/>
<protein>
    <submittedName>
        <fullName evidence="1">Uncharacterized protein</fullName>
    </submittedName>
</protein>
<gene>
    <name evidence="1" type="ORF">CK203_050716</name>
</gene>
<sequence length="399" mass="44223">MPLSQALRKLTEAGLLAALTPRSPPQPIPHQFRMNLHCAYHQGPGHETDRCIALRHAIQDLIDQGLVYLGQSSVTTNPLPAHTTRVTHPPADGIHFLEFSDRDDYIHMLSWDDTDPEPIMSDGIYEMHGATLGPQMPVSFKFVPEQHRSESRLPPPLRALNVCPLATAIALGYSPSDFGPSTQIVRTYDSTQREVMGTLEIELLIGHHGALYGDMFISAKPVLEISHTDDDLFLTGFTFDEVQTLEIEDFCRNFVAMRCKHGPNEFIAFPDHNVPFRLGFIPIEEHSVKFSEFFPSVRPVGIQFGRFSRFIELAEFKRSNEGCGSHADEGDFGAEGKGTQEAQMLRGNRGCGASSELRAWRKATTSRFLEVIISVHGSYLAEILRFGTGFGTGSTGSAP</sequence>